<dbReference type="EMBL" id="LR134384">
    <property type="protein sequence ID" value="VEH14847.1"/>
    <property type="molecule type" value="Genomic_DNA"/>
</dbReference>
<reference evidence="2 3" key="1">
    <citation type="submission" date="2018-12" db="EMBL/GenBank/DDBJ databases">
        <authorList>
            <consortium name="Pathogen Informatics"/>
        </authorList>
    </citation>
    <scope>NUCLEOTIDE SEQUENCE [LARGE SCALE GENOMIC DNA]</scope>
    <source>
        <strain evidence="2 3">NCTC13071</strain>
    </source>
</reference>
<organism evidence="2 3">
    <name type="scientific">Segatella oris</name>
    <dbReference type="NCBI Taxonomy" id="28135"/>
    <lineage>
        <taxon>Bacteria</taxon>
        <taxon>Pseudomonadati</taxon>
        <taxon>Bacteroidota</taxon>
        <taxon>Bacteroidia</taxon>
        <taxon>Bacteroidales</taxon>
        <taxon>Prevotellaceae</taxon>
        <taxon>Segatella</taxon>
    </lineage>
</organism>
<evidence type="ECO:0000313" key="3">
    <source>
        <dbReference type="Proteomes" id="UP000274578"/>
    </source>
</evidence>
<dbReference type="PANTHER" id="PTHR43404:SF2">
    <property type="entry name" value="LIPOPOLYSACCHARIDE CHOLINEPHOSPHOTRANSFERASE LICD"/>
    <property type="match status" value="1"/>
</dbReference>
<dbReference type="GO" id="GO:0009100">
    <property type="term" value="P:glycoprotein metabolic process"/>
    <property type="evidence" value="ECO:0007669"/>
    <property type="project" value="UniProtKB-ARBA"/>
</dbReference>
<dbReference type="Pfam" id="PF04991">
    <property type="entry name" value="LicD"/>
    <property type="match status" value="1"/>
</dbReference>
<proteinExistence type="predicted"/>
<dbReference type="InterPro" id="IPR052942">
    <property type="entry name" value="LPS_cholinephosphotransferase"/>
</dbReference>
<evidence type="ECO:0000313" key="2">
    <source>
        <dbReference type="EMBL" id="VEH14847.1"/>
    </source>
</evidence>
<dbReference type="PANTHER" id="PTHR43404">
    <property type="entry name" value="LIPOPOLYSACCHARIDE CHOLINEPHOSPHOTRANSFERASE LICD"/>
    <property type="match status" value="1"/>
</dbReference>
<evidence type="ECO:0000259" key="1">
    <source>
        <dbReference type="Pfam" id="PF04991"/>
    </source>
</evidence>
<dbReference type="InterPro" id="IPR007074">
    <property type="entry name" value="LicD/FKTN/FKRP_NTP_transf"/>
</dbReference>
<dbReference type="RefSeq" id="WP_018920259.1">
    <property type="nucleotide sequence ID" value="NZ_LR134384.1"/>
</dbReference>
<dbReference type="GeneID" id="85011715"/>
<dbReference type="Proteomes" id="UP000274578">
    <property type="component" value="Chromosome 1"/>
</dbReference>
<name>A0A3S4T1E2_9BACT</name>
<sequence length="296" mass="34630">MQEVTKELQPKWNAVIIDVFAAFIRICEQYGLRYFCAGGTAIGAVRHQGMIPWDDDIDVFMPRPDYDRFLALAAHSMPEGYEVMTPYNTKDYPMYFSKMCNARTTLLENEHIPCIFGLYIDIFPLDGACDDIEICYQKKCRFKRLMNKLEAISTHNSFGEYVSLLKKRSEWGRFAVKTVAFFCRPWLRKWLLKQMDTIAYANDYAQSSSVVTYSGVYHKQEIYPKAWLETPQSFPFEGLMVNLPHDYDAYLRHFFGDYMMLPPVEKRASHHQKVFFNLDKRIALSDVKSLLKKTKS</sequence>
<dbReference type="AlphaFoldDB" id="A0A3S4T1E2"/>
<protein>
    <submittedName>
        <fullName evidence="2">LPS biosynthesis protein</fullName>
    </submittedName>
</protein>
<feature type="domain" description="LicD/FKTN/FKRP nucleotidyltransferase" evidence="1">
    <location>
        <begin position="27"/>
        <end position="256"/>
    </location>
</feature>
<dbReference type="KEGG" id="poc:NCTC13071_00833"/>
<gene>
    <name evidence="2" type="ORF">NCTC13071_00833</name>
</gene>
<accession>A0A3S4T1E2</accession>